<comment type="caution">
    <text evidence="2">The sequence shown here is derived from an EMBL/GenBank/DDBJ whole genome shotgun (WGS) entry which is preliminary data.</text>
</comment>
<accession>A0A501WI13</accession>
<dbReference type="PANTHER" id="PTHR43312">
    <property type="entry name" value="D-THREO-ALDOSE 1-DEHYDROGENASE"/>
    <property type="match status" value="1"/>
</dbReference>
<dbReference type="InterPro" id="IPR036812">
    <property type="entry name" value="NAD(P)_OxRdtase_dom_sf"/>
</dbReference>
<dbReference type="Pfam" id="PF00248">
    <property type="entry name" value="Aldo_ket_red"/>
    <property type="match status" value="1"/>
</dbReference>
<dbReference type="RefSeq" id="WP_140455488.1">
    <property type="nucleotide sequence ID" value="NZ_VFRP01000022.1"/>
</dbReference>
<dbReference type="EMBL" id="VFRP01000022">
    <property type="protein sequence ID" value="TPE48422.1"/>
    <property type="molecule type" value="Genomic_DNA"/>
</dbReference>
<sequence>MRRIILGGTGIEASCLGFGCASLGSRVPREEGLRALAAVFEQGVDWLDLAPAYGRGQAETIAAEFIRGRRDRLRLCTKVGLAPPRNAGGLKGRVMGAAMPLARKAIGAVPALRGLARASGATANTKLPLTPELLRGSLEQSLARLGTDHVDLYALHNAEAAEIARDDILRALEEILASGKARAVAVATSPEVAEAAIGRGAPFGVVQLALPDPGRPDMVFAAARGSGFGAIGHSVFGVEGALAGLEARLGADPVARAEVLAAAGVDQPRAALGRLLLARAFAINPEGIVLASMFSGRSRSENIAMAGAAPGDAARALIDRLAA</sequence>
<name>A0A501WI13_9RHOB</name>
<keyword evidence="3" id="KW-1185">Reference proteome</keyword>
<reference evidence="2 3" key="1">
    <citation type="submission" date="2019-06" db="EMBL/GenBank/DDBJ databases">
        <title>A novel bacterium of genus Amaricoccus, isolated from marine sediment.</title>
        <authorList>
            <person name="Huang H."/>
            <person name="Mo K."/>
            <person name="Hu Y."/>
        </authorList>
    </citation>
    <scope>NUCLEOTIDE SEQUENCE [LARGE SCALE GENOMIC DNA]</scope>
    <source>
        <strain evidence="2 3">HB172011</strain>
    </source>
</reference>
<protein>
    <submittedName>
        <fullName evidence="2">Aldo/keto reductase</fullName>
    </submittedName>
</protein>
<dbReference type="InterPro" id="IPR023210">
    <property type="entry name" value="NADP_OxRdtase_dom"/>
</dbReference>
<dbReference type="InterPro" id="IPR053135">
    <property type="entry name" value="AKR2_Oxidoreductase"/>
</dbReference>
<dbReference type="Proteomes" id="UP000319255">
    <property type="component" value="Unassembled WGS sequence"/>
</dbReference>
<dbReference type="SUPFAM" id="SSF51430">
    <property type="entry name" value="NAD(P)-linked oxidoreductase"/>
    <property type="match status" value="1"/>
</dbReference>
<feature type="domain" description="NADP-dependent oxidoreductase" evidence="1">
    <location>
        <begin position="16"/>
        <end position="244"/>
    </location>
</feature>
<dbReference type="Gene3D" id="3.20.20.100">
    <property type="entry name" value="NADP-dependent oxidoreductase domain"/>
    <property type="match status" value="1"/>
</dbReference>
<evidence type="ECO:0000259" key="1">
    <source>
        <dbReference type="Pfam" id="PF00248"/>
    </source>
</evidence>
<dbReference type="PANTHER" id="PTHR43312:SF1">
    <property type="entry name" value="NADP-DEPENDENT OXIDOREDUCTASE DOMAIN-CONTAINING PROTEIN"/>
    <property type="match status" value="1"/>
</dbReference>
<proteinExistence type="predicted"/>
<evidence type="ECO:0000313" key="2">
    <source>
        <dbReference type="EMBL" id="TPE48422.1"/>
    </source>
</evidence>
<dbReference type="AlphaFoldDB" id="A0A501WI13"/>
<gene>
    <name evidence="2" type="ORF">FJM51_17835</name>
</gene>
<evidence type="ECO:0000313" key="3">
    <source>
        <dbReference type="Proteomes" id="UP000319255"/>
    </source>
</evidence>
<dbReference type="OrthoDB" id="9768851at2"/>
<organism evidence="2 3">
    <name type="scientific">Amaricoccus solimangrovi</name>
    <dbReference type="NCBI Taxonomy" id="2589815"/>
    <lineage>
        <taxon>Bacteria</taxon>
        <taxon>Pseudomonadati</taxon>
        <taxon>Pseudomonadota</taxon>
        <taxon>Alphaproteobacteria</taxon>
        <taxon>Rhodobacterales</taxon>
        <taxon>Paracoccaceae</taxon>
        <taxon>Amaricoccus</taxon>
    </lineage>
</organism>